<dbReference type="EMBL" id="CAJVQB010080326">
    <property type="protein sequence ID" value="CAG8845624.1"/>
    <property type="molecule type" value="Genomic_DNA"/>
</dbReference>
<organism evidence="1 2">
    <name type="scientific">Gigaspora margarita</name>
    <dbReference type="NCBI Taxonomy" id="4874"/>
    <lineage>
        <taxon>Eukaryota</taxon>
        <taxon>Fungi</taxon>
        <taxon>Fungi incertae sedis</taxon>
        <taxon>Mucoromycota</taxon>
        <taxon>Glomeromycotina</taxon>
        <taxon>Glomeromycetes</taxon>
        <taxon>Diversisporales</taxon>
        <taxon>Gigasporaceae</taxon>
        <taxon>Gigaspora</taxon>
    </lineage>
</organism>
<reference evidence="1 2" key="1">
    <citation type="submission" date="2021-06" db="EMBL/GenBank/DDBJ databases">
        <authorList>
            <person name="Kallberg Y."/>
            <person name="Tangrot J."/>
            <person name="Rosling A."/>
        </authorList>
    </citation>
    <scope>NUCLEOTIDE SEQUENCE [LARGE SCALE GENOMIC DNA]</scope>
    <source>
        <strain evidence="1 2">120-4 pot B 10/14</strain>
    </source>
</reference>
<sequence length="468" mass="54471">MIFPFVSVIRNSKTILSAVLFEVDESLTFEDLLYQADSDYISDEIVRVDIQVRGTNVWHKVASGLDGCLRMCTREEQNISHIKFTIQNEQSMFITSQTSSASNIFNEMMSAAAKKVLPNPKLSSNRNDQLYNDFLELLHSKNLGWEYGTHNSVGISFINKLISLLYYLDDKHNTLKLRSLKIPSIFLQLPLYQQGSFYKNGTHHKTTLKRKELEIRADKLEECVLEPWASKPSWNEIITATLELCSVARAYANYLETVNQHVLRIQSSSTPARSPEKNSELEMRSSCTIETMQEIYFPIANRIRAADEYEIVSLEEFLPEIKEKRFYYLLNFAIDSTIILYRYHHGNYLGTLNFIWKIPETFEMRDETKNAQAIIRTQSMLPQFFTRYMRKNIFAKYSLITKVTPSILRYLYYDLVDDSSAIDNSNSVEINQRIKMMLELGDPEIIVDMRKNNGFKGTKFDDFWNEMA</sequence>
<gene>
    <name evidence="1" type="ORF">GMARGA_LOCUS37745</name>
</gene>
<evidence type="ECO:0000313" key="2">
    <source>
        <dbReference type="Proteomes" id="UP000789901"/>
    </source>
</evidence>
<keyword evidence="2" id="KW-1185">Reference proteome</keyword>
<protein>
    <submittedName>
        <fullName evidence="1">23778_t:CDS:1</fullName>
    </submittedName>
</protein>
<comment type="caution">
    <text evidence="1">The sequence shown here is derived from an EMBL/GenBank/DDBJ whole genome shotgun (WGS) entry which is preliminary data.</text>
</comment>
<name>A0ABN7X4A9_GIGMA</name>
<proteinExistence type="predicted"/>
<dbReference type="Proteomes" id="UP000789901">
    <property type="component" value="Unassembled WGS sequence"/>
</dbReference>
<accession>A0ABN7X4A9</accession>
<feature type="non-terminal residue" evidence="1">
    <location>
        <position position="468"/>
    </location>
</feature>
<evidence type="ECO:0000313" key="1">
    <source>
        <dbReference type="EMBL" id="CAG8845624.1"/>
    </source>
</evidence>